<protein>
    <submittedName>
        <fullName evidence="6">Transglutaminase-like superfamily protein</fullName>
    </submittedName>
</protein>
<dbReference type="SUPFAM" id="SSF48452">
    <property type="entry name" value="TPR-like"/>
    <property type="match status" value="2"/>
</dbReference>
<dbReference type="Gene3D" id="2.60.120.1130">
    <property type="match status" value="1"/>
</dbReference>
<evidence type="ECO:0000259" key="4">
    <source>
        <dbReference type="Pfam" id="PF01841"/>
    </source>
</evidence>
<dbReference type="Gene3D" id="3.10.620.30">
    <property type="match status" value="1"/>
</dbReference>
<dbReference type="Pfam" id="PF01841">
    <property type="entry name" value="Transglut_core"/>
    <property type="match status" value="1"/>
</dbReference>
<dbReference type="Proteomes" id="UP000199656">
    <property type="component" value="Unassembled WGS sequence"/>
</dbReference>
<dbReference type="OrthoDB" id="98874at2"/>
<dbReference type="InterPro" id="IPR051685">
    <property type="entry name" value="Ycf3/AcsC/BcsC/TPR_MFPF"/>
</dbReference>
<organism evidence="6 7">
    <name type="scientific">Chitinophaga terrae</name>
    <name type="common">ex Kim and Jung 2007</name>
    <dbReference type="NCBI Taxonomy" id="408074"/>
    <lineage>
        <taxon>Bacteria</taxon>
        <taxon>Pseudomonadati</taxon>
        <taxon>Bacteroidota</taxon>
        <taxon>Chitinophagia</taxon>
        <taxon>Chitinophagales</taxon>
        <taxon>Chitinophagaceae</taxon>
        <taxon>Chitinophaga</taxon>
    </lineage>
</organism>
<feature type="domain" description="DUF3857" evidence="5">
    <location>
        <begin position="687"/>
        <end position="743"/>
    </location>
</feature>
<keyword evidence="7" id="KW-1185">Reference proteome</keyword>
<feature type="domain" description="DUF3857" evidence="5">
    <location>
        <begin position="747"/>
        <end position="835"/>
    </location>
</feature>
<dbReference type="PANTHER" id="PTHR44943:SF8">
    <property type="entry name" value="TPR REPEAT-CONTAINING PROTEIN MJ0263"/>
    <property type="match status" value="1"/>
</dbReference>
<keyword evidence="1" id="KW-0677">Repeat</keyword>
<dbReference type="SUPFAM" id="SSF54001">
    <property type="entry name" value="Cysteine proteinases"/>
    <property type="match status" value="1"/>
</dbReference>
<gene>
    <name evidence="6" type="ORF">SAMN05660909_00682</name>
</gene>
<evidence type="ECO:0000256" key="3">
    <source>
        <dbReference type="SAM" id="SignalP"/>
    </source>
</evidence>
<name>A0A1H3Y4F3_9BACT</name>
<evidence type="ECO:0000259" key="5">
    <source>
        <dbReference type="Pfam" id="PF12969"/>
    </source>
</evidence>
<dbReference type="Gene3D" id="1.25.40.10">
    <property type="entry name" value="Tetratricopeptide repeat domain"/>
    <property type="match status" value="2"/>
</dbReference>
<dbReference type="STRING" id="408074.SAMN05660909_00682"/>
<dbReference type="InterPro" id="IPR011990">
    <property type="entry name" value="TPR-like_helical_dom_sf"/>
</dbReference>
<evidence type="ECO:0000313" key="7">
    <source>
        <dbReference type="Proteomes" id="UP000199656"/>
    </source>
</evidence>
<accession>A0A1H3Y4F3</accession>
<sequence>MNRIVNALLLFLLCPMLTRAGDYEKAWEAIHKNDFKQATTLLQKVIKTGGPKKNSAISTLVLLHAAFDYEANYLDTYPGANPVATLTDPAPYVYALWFNGAVLGTYTAKEGKQLENLDRILSDSVNFNGSLRAAAAYFKAIHYRTSNQWDKCSEMYPQIGAFDNWAFVGPFDNIMGSGFDKDYGPVTQPTGKNFISSNNNPVNWFVPLYATKQGWSFVGSVFPATDAVGYMQTFVKSPVDQDVILALGGRGAMKVWINDKLLISQEEERVTELDRWKAKAHLNSGYNRILVQIGFTGDNQRPNFLLRLTDQNFNVIKGLTAEAAAQPYKADQSKDEPVPISHFAEDYFKKQVAAFPDDPIFAILLSKVYIRNEEYDQAKAAMYKWYKAWPKDAFIQHLYSTCLSNETDRTEYMEIVEALKTLAPDNYWILYNKLVKLEEEKNYTEAMELLDRMIAQKGEQQITTLKKLQLYAEQEKIDSMVQLIKYCYEKYPNSVEVVKMMYLYESKLNNDPAKALKVLTDFSNRRSDYEIESMLVEEYLKQGKSADAVALLKTWQSRAPGDVSSYTQLIKHYYGKQQYDSALHYLRISHQISPYNHLPYGDMASVFLQQQKTDSAYQYYKNALTMYAGGFGYREKLRMLEKKQPMDKYFPTLDYYKEINQAFKQAKDSAQSYSFVFDEKNVIVYPEGAVEQFISTAVAVNNKKGINQWKEISIPYNTAYQDVIIIKAEVIKPNGARIPAETNDNQVVFTKLEEGDVVYYNYKINSFGRGRLGREFWDRFYFSAFVPTHIASYNLLIADTIPLQYDYVNGTTRPKVSQHEQFKLYSWREEDIPAVKDEVYMPTLNDVGKVLHLSTVKSWDVIAEWYSDLTRSQSKDNFEISQVFNELFPKGTDKLDDLTKARTIYEYIVKNIAYSSVSFRQGAYVPQRAAKTLGTKLGDCKDLSTLFLAFAKKAGLEANLMLVSTNDYGRQNMRLPSMDFNHCIVKYKAGGKYYYLELTDNALPFNAIATGLAGAQVLNIPYNYKPGEKIEVLAGGNAVRKLLSRDLDMEVVGSDLKVTSNSVYTGELASEVRHDYQHKNHDELKDAVQEYIGKKFKNQVVVDDFRFTNLDNLEDTVKFSISFTVKNDVINVGDFNMIKPALIDQVATANIFKPEARRYPFQYWDYENTDDYLTRLHIKLPADRQFEQIPGNTTLSMGDMKYELNFSKESDHSLVVSRKFTTNSSKDIEAKDFKGLEDFFTGIIKAEQKYISFK</sequence>
<proteinExistence type="predicted"/>
<dbReference type="InterPro" id="IPR024618">
    <property type="entry name" value="DUF3857"/>
</dbReference>
<dbReference type="EMBL" id="FNRL01000002">
    <property type="protein sequence ID" value="SEA06400.1"/>
    <property type="molecule type" value="Genomic_DNA"/>
</dbReference>
<dbReference type="PANTHER" id="PTHR44943">
    <property type="entry name" value="CELLULOSE SYNTHASE OPERON PROTEIN C"/>
    <property type="match status" value="1"/>
</dbReference>
<keyword evidence="2" id="KW-0802">TPR repeat</keyword>
<evidence type="ECO:0000256" key="1">
    <source>
        <dbReference type="ARBA" id="ARBA00022737"/>
    </source>
</evidence>
<reference evidence="7" key="1">
    <citation type="submission" date="2016-10" db="EMBL/GenBank/DDBJ databases">
        <authorList>
            <person name="Varghese N."/>
            <person name="Submissions S."/>
        </authorList>
    </citation>
    <scope>NUCLEOTIDE SEQUENCE [LARGE SCALE GENOMIC DNA]</scope>
    <source>
        <strain evidence="7">DSM 23920</strain>
    </source>
</reference>
<feature type="domain" description="Transglutaminase-like" evidence="4">
    <location>
        <begin position="894"/>
        <end position="975"/>
    </location>
</feature>
<evidence type="ECO:0000256" key="2">
    <source>
        <dbReference type="ARBA" id="ARBA00022803"/>
    </source>
</evidence>
<evidence type="ECO:0000313" key="6">
    <source>
        <dbReference type="EMBL" id="SEA06400.1"/>
    </source>
</evidence>
<dbReference type="Pfam" id="PF12969">
    <property type="entry name" value="DUF3857"/>
    <property type="match status" value="2"/>
</dbReference>
<dbReference type="AlphaFoldDB" id="A0A1H3Y4F3"/>
<keyword evidence="3" id="KW-0732">Signal</keyword>
<dbReference type="RefSeq" id="WP_089758696.1">
    <property type="nucleotide sequence ID" value="NZ_BKAT01000022.1"/>
</dbReference>
<dbReference type="InterPro" id="IPR002931">
    <property type="entry name" value="Transglutaminase-like"/>
</dbReference>
<feature type="chain" id="PRO_5011496392" evidence="3">
    <location>
        <begin position="21"/>
        <end position="1254"/>
    </location>
</feature>
<feature type="signal peptide" evidence="3">
    <location>
        <begin position="1"/>
        <end position="20"/>
    </location>
</feature>
<dbReference type="InterPro" id="IPR038765">
    <property type="entry name" value="Papain-like_cys_pep_sf"/>
</dbReference>
<dbReference type="Gene3D" id="2.60.40.3140">
    <property type="match status" value="1"/>
</dbReference>